<evidence type="ECO:0000313" key="2">
    <source>
        <dbReference type="Proteomes" id="UP001165083"/>
    </source>
</evidence>
<dbReference type="InterPro" id="IPR029058">
    <property type="entry name" value="AB_hydrolase_fold"/>
</dbReference>
<reference evidence="1" key="1">
    <citation type="submission" date="2023-04" db="EMBL/GenBank/DDBJ databases">
        <title>Phytophthora lilii NBRC 32176.</title>
        <authorList>
            <person name="Ichikawa N."/>
            <person name="Sato H."/>
            <person name="Tonouchi N."/>
        </authorList>
    </citation>
    <scope>NUCLEOTIDE SEQUENCE</scope>
    <source>
        <strain evidence="1">NBRC 32176</strain>
    </source>
</reference>
<name>A0A9W6X9N9_9STRA</name>
<keyword evidence="2" id="KW-1185">Reference proteome</keyword>
<organism evidence="1 2">
    <name type="scientific">Phytophthora lilii</name>
    <dbReference type="NCBI Taxonomy" id="2077276"/>
    <lineage>
        <taxon>Eukaryota</taxon>
        <taxon>Sar</taxon>
        <taxon>Stramenopiles</taxon>
        <taxon>Oomycota</taxon>
        <taxon>Peronosporomycetes</taxon>
        <taxon>Peronosporales</taxon>
        <taxon>Peronosporaceae</taxon>
        <taxon>Phytophthora</taxon>
    </lineage>
</organism>
<dbReference type="OrthoDB" id="95392at2759"/>
<dbReference type="AlphaFoldDB" id="A0A9W6X9N9"/>
<sequence>MISLKHRIISLSPGKKIVVPGKILSMVSSIGRALLTGQPISNRSRKLKSAFDFSFRDKSSCSCMSTPRPCIFIHGLGVKEEMPENEDTFSYWGDSIIDHTPCCSSVKFAHLNTVDNAWTNETQQAKVCNRALAVSTTSTDLVITDTIVITHSMGNLMFAGALATGKCSLHSSSTWVGIAGPMTGSMASDFVQESCAGDTNWFWEKVGDISGRCPPNTGLKSLAFENGNFSSIPLNEAYAAAQETYRNSVYALMCGYGHTGITSKYQAEFWAVGSSIPHKSKENDGMVEFQSCAPGIPESQFGDSYRDRFYKTKLNHYDMQFKAGDALLDEAKMPVKWFECLL</sequence>
<protein>
    <submittedName>
        <fullName evidence="1">Unnamed protein product</fullName>
    </submittedName>
</protein>
<proteinExistence type="predicted"/>
<comment type="caution">
    <text evidence="1">The sequence shown here is derived from an EMBL/GenBank/DDBJ whole genome shotgun (WGS) entry which is preliminary data.</text>
</comment>
<gene>
    <name evidence="1" type="ORF">Plil01_001459300</name>
</gene>
<dbReference type="Gene3D" id="3.40.50.1820">
    <property type="entry name" value="alpha/beta hydrolase"/>
    <property type="match status" value="1"/>
</dbReference>
<dbReference type="EMBL" id="BSXW01001168">
    <property type="protein sequence ID" value="GMF34254.1"/>
    <property type="molecule type" value="Genomic_DNA"/>
</dbReference>
<evidence type="ECO:0000313" key="1">
    <source>
        <dbReference type="EMBL" id="GMF34254.1"/>
    </source>
</evidence>
<dbReference type="Proteomes" id="UP001165083">
    <property type="component" value="Unassembled WGS sequence"/>
</dbReference>
<dbReference type="PANTHER" id="PTHR22538:SF1">
    <property type="entry name" value="VWFD DOMAIN-CONTAINING PROTEIN"/>
    <property type="match status" value="1"/>
</dbReference>
<dbReference type="PANTHER" id="PTHR22538">
    <property type="entry name" value="CILIA- AND FLAGELLA-ASSOCIATED PROTEIN 74"/>
    <property type="match status" value="1"/>
</dbReference>
<accession>A0A9W6X9N9</accession>